<keyword evidence="1" id="KW-1133">Transmembrane helix</keyword>
<comment type="caution">
    <text evidence="2">The sequence shown here is derived from an EMBL/GenBank/DDBJ whole genome shotgun (WGS) entry which is preliminary data.</text>
</comment>
<feature type="transmembrane region" description="Helical" evidence="1">
    <location>
        <begin position="146"/>
        <end position="165"/>
    </location>
</feature>
<dbReference type="EMBL" id="WSEK01000004">
    <property type="protein sequence ID" value="MVQ48770.1"/>
    <property type="molecule type" value="Genomic_DNA"/>
</dbReference>
<keyword evidence="3" id="KW-1185">Reference proteome</keyword>
<dbReference type="Proteomes" id="UP000473525">
    <property type="component" value="Unassembled WGS sequence"/>
</dbReference>
<keyword evidence="1" id="KW-0472">Membrane</keyword>
<feature type="transmembrane region" description="Helical" evidence="1">
    <location>
        <begin position="115"/>
        <end position="134"/>
    </location>
</feature>
<feature type="transmembrane region" description="Helical" evidence="1">
    <location>
        <begin position="37"/>
        <end position="70"/>
    </location>
</feature>
<gene>
    <name evidence="2" type="ORF">GON03_06215</name>
</gene>
<dbReference type="AlphaFoldDB" id="A0A6L6XNT1"/>
<protein>
    <submittedName>
        <fullName evidence="2">Uncharacterized protein</fullName>
    </submittedName>
</protein>
<dbReference type="RefSeq" id="WP_157341120.1">
    <property type="nucleotide sequence ID" value="NZ_WSEK01000004.1"/>
</dbReference>
<evidence type="ECO:0000313" key="2">
    <source>
        <dbReference type="EMBL" id="MVQ48770.1"/>
    </source>
</evidence>
<proteinExistence type="predicted"/>
<organism evidence="2 3">
    <name type="scientific">Nocardioides agri</name>
    <dbReference type="NCBI Taxonomy" id="2682843"/>
    <lineage>
        <taxon>Bacteria</taxon>
        <taxon>Bacillati</taxon>
        <taxon>Actinomycetota</taxon>
        <taxon>Actinomycetes</taxon>
        <taxon>Propionibacteriales</taxon>
        <taxon>Nocardioidaceae</taxon>
        <taxon>Nocardioides</taxon>
    </lineage>
</organism>
<name>A0A6L6XNT1_9ACTN</name>
<evidence type="ECO:0000313" key="3">
    <source>
        <dbReference type="Proteomes" id="UP000473525"/>
    </source>
</evidence>
<sequence length="174" mass="17737">MTPDSTPRSQLVLRALVFLGPVVALVATGPAGHGPPWWLVVLVAVLAGAAAVAPDSPVGVGAGLVVLAWWTLSLRDGIPVSVAVAAVALTVGHLAALLASYGPRAMPLDAPTLRLWARRGALVLLTVPGAWLLARVVRGEPEQPGVWVVALAAACLAILGATAAMDVPEPKEPR</sequence>
<evidence type="ECO:0000256" key="1">
    <source>
        <dbReference type="SAM" id="Phobius"/>
    </source>
</evidence>
<feature type="transmembrane region" description="Helical" evidence="1">
    <location>
        <begin position="82"/>
        <end position="103"/>
    </location>
</feature>
<feature type="transmembrane region" description="Helical" evidence="1">
    <location>
        <begin position="12"/>
        <end position="31"/>
    </location>
</feature>
<accession>A0A6L6XNT1</accession>
<reference evidence="2 3" key="1">
    <citation type="submission" date="2019-12" db="EMBL/GenBank/DDBJ databases">
        <authorList>
            <person name="Huq M.A."/>
        </authorList>
    </citation>
    <scope>NUCLEOTIDE SEQUENCE [LARGE SCALE GENOMIC DNA]</scope>
    <source>
        <strain evidence="2 3">MAH-18</strain>
    </source>
</reference>
<keyword evidence="1" id="KW-0812">Transmembrane</keyword>